<evidence type="ECO:0000313" key="5">
    <source>
        <dbReference type="Proteomes" id="UP000186308"/>
    </source>
</evidence>
<dbReference type="SMART" id="SM01134">
    <property type="entry name" value="DeoRC"/>
    <property type="match status" value="1"/>
</dbReference>
<dbReference type="GO" id="GO:0003700">
    <property type="term" value="F:DNA-binding transcription factor activity"/>
    <property type="evidence" value="ECO:0007669"/>
    <property type="project" value="InterPro"/>
</dbReference>
<evidence type="ECO:0000256" key="2">
    <source>
        <dbReference type="ARBA" id="ARBA00023163"/>
    </source>
</evidence>
<feature type="domain" description="HTH deoR-type" evidence="3">
    <location>
        <begin position="3"/>
        <end position="58"/>
    </location>
</feature>
<reference evidence="4 5" key="1">
    <citation type="submission" date="2017-01" db="EMBL/GenBank/DDBJ databases">
        <authorList>
            <person name="Varghese N."/>
            <person name="Submissions S."/>
        </authorList>
    </citation>
    <scope>NUCLEOTIDE SEQUENCE [LARGE SCALE GENOMIC DNA]</scope>
    <source>
        <strain evidence="4 5">ATCC 35905</strain>
    </source>
</reference>
<dbReference type="PANTHER" id="PTHR30363:SF44">
    <property type="entry name" value="AGA OPERON TRANSCRIPTIONAL REPRESSOR-RELATED"/>
    <property type="match status" value="1"/>
</dbReference>
<name>A0A8G2CNF9_ACIRU</name>
<dbReference type="PRINTS" id="PR00037">
    <property type="entry name" value="HTHLACR"/>
</dbReference>
<dbReference type="InterPro" id="IPR014036">
    <property type="entry name" value="DeoR-like_C"/>
</dbReference>
<keyword evidence="2" id="KW-0804">Transcription</keyword>
<keyword evidence="5" id="KW-1185">Reference proteome</keyword>
<dbReference type="PROSITE" id="PS51000">
    <property type="entry name" value="HTH_DEOR_2"/>
    <property type="match status" value="1"/>
</dbReference>
<dbReference type="Proteomes" id="UP000186308">
    <property type="component" value="Unassembled WGS sequence"/>
</dbReference>
<dbReference type="EMBL" id="FTNE01000032">
    <property type="protein sequence ID" value="SIR43389.1"/>
    <property type="molecule type" value="Genomic_DNA"/>
</dbReference>
<organism evidence="4 5">
    <name type="scientific">Acidiphilium rubrum</name>
    <dbReference type="NCBI Taxonomy" id="526"/>
    <lineage>
        <taxon>Bacteria</taxon>
        <taxon>Pseudomonadati</taxon>
        <taxon>Pseudomonadota</taxon>
        <taxon>Alphaproteobacteria</taxon>
        <taxon>Acetobacterales</taxon>
        <taxon>Acidocellaceae</taxon>
        <taxon>Acidiphilium</taxon>
    </lineage>
</organism>
<dbReference type="PANTHER" id="PTHR30363">
    <property type="entry name" value="HTH-TYPE TRANSCRIPTIONAL REGULATOR SRLR-RELATED"/>
    <property type="match status" value="1"/>
</dbReference>
<dbReference type="InterPro" id="IPR036388">
    <property type="entry name" value="WH-like_DNA-bd_sf"/>
</dbReference>
<dbReference type="SMART" id="SM00420">
    <property type="entry name" value="HTH_DEOR"/>
    <property type="match status" value="1"/>
</dbReference>
<keyword evidence="1" id="KW-0805">Transcription regulation</keyword>
<sequence>MKEARARRQRILDLTAAGMIEVERLSRTLGVSPSTIRRDLARLSADGCILRTYGGAAPARPRSEDSLIERTAINQAEKRAIARRAASLVGAGDTVILDAGTTVGALAQALAGRSALRVITNGLTSIMALSASPGIELIVLGGRLRHISLGMIGPVAERALARMTAASAFLGADGVVAGRGICEASDEQAALKDMMIAQAAEIYVLADADKLGHTASTAWTPLLRPWTLITDRRATAPQLEAFRQMDGVTVMIAD</sequence>
<dbReference type="InterPro" id="IPR050313">
    <property type="entry name" value="Carb_Metab_HTH_regulators"/>
</dbReference>
<dbReference type="InterPro" id="IPR036390">
    <property type="entry name" value="WH_DNA-bd_sf"/>
</dbReference>
<evidence type="ECO:0000256" key="1">
    <source>
        <dbReference type="ARBA" id="ARBA00023015"/>
    </source>
</evidence>
<dbReference type="Gene3D" id="1.10.10.10">
    <property type="entry name" value="Winged helix-like DNA-binding domain superfamily/Winged helix DNA-binding domain"/>
    <property type="match status" value="1"/>
</dbReference>
<dbReference type="SUPFAM" id="SSF46785">
    <property type="entry name" value="Winged helix' DNA-binding domain"/>
    <property type="match status" value="1"/>
</dbReference>
<dbReference type="Pfam" id="PF00455">
    <property type="entry name" value="DeoRC"/>
    <property type="match status" value="1"/>
</dbReference>
<dbReference type="InterPro" id="IPR001034">
    <property type="entry name" value="DeoR_HTH"/>
</dbReference>
<accession>A0A8G2CNF9</accession>
<protein>
    <submittedName>
        <fullName evidence="4">Transcriptional regulator, DeoR family</fullName>
    </submittedName>
</protein>
<proteinExistence type="predicted"/>
<dbReference type="Gene3D" id="3.40.50.1360">
    <property type="match status" value="1"/>
</dbReference>
<dbReference type="InterPro" id="IPR037171">
    <property type="entry name" value="NagB/RpiA_transferase-like"/>
</dbReference>
<gene>
    <name evidence="4" type="ORF">SAMN05421828_13218</name>
</gene>
<evidence type="ECO:0000313" key="4">
    <source>
        <dbReference type="EMBL" id="SIR43389.1"/>
    </source>
</evidence>
<dbReference type="AlphaFoldDB" id="A0A8G2CNF9"/>
<dbReference type="SUPFAM" id="SSF100950">
    <property type="entry name" value="NagB/RpiA/CoA transferase-like"/>
    <property type="match status" value="1"/>
</dbReference>
<dbReference type="OrthoDB" id="31600at2"/>
<dbReference type="RefSeq" id="WP_029311963.1">
    <property type="nucleotide sequence ID" value="NZ_FTNE01000032.1"/>
</dbReference>
<dbReference type="Pfam" id="PF08220">
    <property type="entry name" value="HTH_DeoR"/>
    <property type="match status" value="1"/>
</dbReference>
<comment type="caution">
    <text evidence="4">The sequence shown here is derived from an EMBL/GenBank/DDBJ whole genome shotgun (WGS) entry which is preliminary data.</text>
</comment>
<evidence type="ECO:0000259" key="3">
    <source>
        <dbReference type="PROSITE" id="PS51000"/>
    </source>
</evidence>